<sequence>MGSCISTAAEGQRRRSGHGGREARREGNGNEKRYLFVADVLEPATCPERSPSSPWKAAGLPAIWPSDSRRLTLYGKTKERLID</sequence>
<reference evidence="2 3" key="1">
    <citation type="submission" date="2024-04" db="EMBL/GenBank/DDBJ databases">
        <authorList>
            <person name="Fracassetti M."/>
        </authorList>
    </citation>
    <scope>NUCLEOTIDE SEQUENCE [LARGE SCALE GENOMIC DNA]</scope>
</reference>
<evidence type="ECO:0000313" key="3">
    <source>
        <dbReference type="Proteomes" id="UP001497516"/>
    </source>
</evidence>
<gene>
    <name evidence="2" type="ORF">LTRI10_LOCUS37949</name>
</gene>
<feature type="region of interest" description="Disordered" evidence="1">
    <location>
        <begin position="1"/>
        <end position="30"/>
    </location>
</feature>
<accession>A0AAV2FHA3</accession>
<organism evidence="2 3">
    <name type="scientific">Linum trigynum</name>
    <dbReference type="NCBI Taxonomy" id="586398"/>
    <lineage>
        <taxon>Eukaryota</taxon>
        <taxon>Viridiplantae</taxon>
        <taxon>Streptophyta</taxon>
        <taxon>Embryophyta</taxon>
        <taxon>Tracheophyta</taxon>
        <taxon>Spermatophyta</taxon>
        <taxon>Magnoliopsida</taxon>
        <taxon>eudicotyledons</taxon>
        <taxon>Gunneridae</taxon>
        <taxon>Pentapetalae</taxon>
        <taxon>rosids</taxon>
        <taxon>fabids</taxon>
        <taxon>Malpighiales</taxon>
        <taxon>Linaceae</taxon>
        <taxon>Linum</taxon>
    </lineage>
</organism>
<dbReference type="AlphaFoldDB" id="A0AAV2FHA3"/>
<proteinExistence type="predicted"/>
<name>A0AAV2FHA3_9ROSI</name>
<keyword evidence="3" id="KW-1185">Reference proteome</keyword>
<dbReference type="Proteomes" id="UP001497516">
    <property type="component" value="Chromosome 6"/>
</dbReference>
<protein>
    <submittedName>
        <fullName evidence="2">Uncharacterized protein</fullName>
    </submittedName>
</protein>
<dbReference type="EMBL" id="OZ034819">
    <property type="protein sequence ID" value="CAL1397669.1"/>
    <property type="molecule type" value="Genomic_DNA"/>
</dbReference>
<evidence type="ECO:0000313" key="2">
    <source>
        <dbReference type="EMBL" id="CAL1397669.1"/>
    </source>
</evidence>
<evidence type="ECO:0000256" key="1">
    <source>
        <dbReference type="SAM" id="MobiDB-lite"/>
    </source>
</evidence>
<feature type="compositionally biased region" description="Basic and acidic residues" evidence="1">
    <location>
        <begin position="19"/>
        <end position="30"/>
    </location>
</feature>